<keyword evidence="2" id="KW-1133">Transmembrane helix</keyword>
<keyword evidence="2" id="KW-0472">Membrane</keyword>
<evidence type="ECO:0000313" key="4">
    <source>
        <dbReference type="Proteomes" id="UP001214250"/>
    </source>
</evidence>
<evidence type="ECO:0000256" key="1">
    <source>
        <dbReference type="ARBA" id="ARBA00022481"/>
    </source>
</evidence>
<dbReference type="PRINTS" id="PR00813">
    <property type="entry name" value="BCTERIALGSPG"/>
</dbReference>
<evidence type="ECO:0000313" key="3">
    <source>
        <dbReference type="EMBL" id="WDE96491.1"/>
    </source>
</evidence>
<dbReference type="Proteomes" id="UP001214250">
    <property type="component" value="Chromosome 1"/>
</dbReference>
<dbReference type="InterPro" id="IPR012902">
    <property type="entry name" value="N_methyl_site"/>
</dbReference>
<dbReference type="InterPro" id="IPR000983">
    <property type="entry name" value="Bac_GSPG_pilin"/>
</dbReference>
<reference evidence="3 4" key="1">
    <citation type="submission" date="2023-02" db="EMBL/GenBank/DDBJ databases">
        <title>Genome sequence of Lentisphaera profundi SAORIC-696.</title>
        <authorList>
            <person name="Kim e."/>
            <person name="Cho J.-C."/>
            <person name="Choi A."/>
            <person name="Kang I."/>
        </authorList>
    </citation>
    <scope>NUCLEOTIDE SEQUENCE [LARGE SCALE GENOMIC DNA]</scope>
    <source>
        <strain evidence="3 4">SAORIC-696</strain>
    </source>
</reference>
<gene>
    <name evidence="3" type="ORF">PQO03_00740</name>
</gene>
<organism evidence="3 4">
    <name type="scientific">Lentisphaera profundi</name>
    <dbReference type="NCBI Taxonomy" id="1658616"/>
    <lineage>
        <taxon>Bacteria</taxon>
        <taxon>Pseudomonadati</taxon>
        <taxon>Lentisphaerota</taxon>
        <taxon>Lentisphaeria</taxon>
        <taxon>Lentisphaerales</taxon>
        <taxon>Lentisphaeraceae</taxon>
        <taxon>Lentisphaera</taxon>
    </lineage>
</organism>
<dbReference type="EMBL" id="CP117811">
    <property type="protein sequence ID" value="WDE96491.1"/>
    <property type="molecule type" value="Genomic_DNA"/>
</dbReference>
<accession>A0ABY7VUI5</accession>
<proteinExistence type="predicted"/>
<dbReference type="RefSeq" id="WP_274150556.1">
    <property type="nucleotide sequence ID" value="NZ_CP117811.1"/>
</dbReference>
<name>A0ABY7VUI5_9BACT</name>
<evidence type="ECO:0000256" key="2">
    <source>
        <dbReference type="SAM" id="Phobius"/>
    </source>
</evidence>
<sequence length="234" mass="25920">MTSNKKKQNFSLIELLVIVAIIGILASLLLPSLSKARKRAKITVCKNNQKQIITAIFMYAEDNKGHLPGHFNRITYDKFLGTGYDGRTSNTDGKLYSCPTDETDTGTNRNRSYSAIQGILSGRQSSKRGAIDEGSGESLTLSDFTYPSDTIIITERHNPGNTIGKWNSAMMKMNVIQRGTVNGDYPWSHGKFKFNHIFPDGSVRAIPHATTYAGSGVDPWSNASMFNTMWDSLR</sequence>
<feature type="transmembrane region" description="Helical" evidence="2">
    <location>
        <begin position="12"/>
        <end position="33"/>
    </location>
</feature>
<dbReference type="SUPFAM" id="SSF54523">
    <property type="entry name" value="Pili subunits"/>
    <property type="match status" value="1"/>
</dbReference>
<keyword evidence="2" id="KW-0812">Transmembrane</keyword>
<dbReference type="InterPro" id="IPR045584">
    <property type="entry name" value="Pilin-like"/>
</dbReference>
<protein>
    <submittedName>
        <fullName evidence="3">Prepilin-type N-terminal cleavage/methylation domain-containing protein</fullName>
    </submittedName>
</protein>
<dbReference type="Pfam" id="PF07963">
    <property type="entry name" value="N_methyl"/>
    <property type="match status" value="1"/>
</dbReference>
<dbReference type="PANTHER" id="PTHR30093">
    <property type="entry name" value="GENERAL SECRETION PATHWAY PROTEIN G"/>
    <property type="match status" value="1"/>
</dbReference>
<dbReference type="Gene3D" id="3.30.700.10">
    <property type="entry name" value="Glycoprotein, Type 4 Pilin"/>
    <property type="match status" value="1"/>
</dbReference>
<keyword evidence="4" id="KW-1185">Reference proteome</keyword>
<keyword evidence="1" id="KW-0488">Methylation</keyword>